<proteinExistence type="predicted"/>
<reference evidence="3 4" key="1">
    <citation type="journal article" date="2020" name="ISME J.">
        <title>Comparative genomics reveals insights into cyanobacterial evolution and habitat adaptation.</title>
        <authorList>
            <person name="Chen M.Y."/>
            <person name="Teng W.K."/>
            <person name="Zhao L."/>
            <person name="Hu C.X."/>
            <person name="Zhou Y.K."/>
            <person name="Han B.P."/>
            <person name="Song L.R."/>
            <person name="Shu W.S."/>
        </authorList>
    </citation>
    <scope>NUCLEOTIDE SEQUENCE [LARGE SCALE GENOMIC DNA]</scope>
    <source>
        <strain evidence="3 4">FACHB-838</strain>
    </source>
</reference>
<accession>A0ABR8DU32</accession>
<comment type="caution">
    <text evidence="3">The sequence shown here is derived from an EMBL/GenBank/DDBJ whole genome shotgun (WGS) entry which is preliminary data.</text>
</comment>
<dbReference type="RefSeq" id="WP_190943035.1">
    <property type="nucleotide sequence ID" value="NZ_JACJSI010000057.1"/>
</dbReference>
<feature type="compositionally biased region" description="Polar residues" evidence="1">
    <location>
        <begin position="63"/>
        <end position="72"/>
    </location>
</feature>
<keyword evidence="2" id="KW-1133">Transmembrane helix</keyword>
<keyword evidence="2" id="KW-0812">Transmembrane</keyword>
<keyword evidence="2" id="KW-0472">Membrane</keyword>
<sequence>MSLYWLGHLYGGCFAKAIASNLRERCGRFLLSINIAILLYICQACILIVMAAIFEGIALSKRSSYKSISGGNYESKENKKRLSKDDSLAAKNINGREENQQQRTC</sequence>
<feature type="region of interest" description="Disordered" evidence="1">
    <location>
        <begin position="63"/>
        <end position="87"/>
    </location>
</feature>
<gene>
    <name evidence="3" type="ORF">H6G97_23475</name>
</gene>
<dbReference type="EMBL" id="JACJSI010000057">
    <property type="protein sequence ID" value="MBD2532377.1"/>
    <property type="molecule type" value="Genomic_DNA"/>
</dbReference>
<evidence type="ECO:0000256" key="2">
    <source>
        <dbReference type="SAM" id="Phobius"/>
    </source>
</evidence>
<keyword evidence="4" id="KW-1185">Reference proteome</keyword>
<dbReference type="Proteomes" id="UP000623440">
    <property type="component" value="Unassembled WGS sequence"/>
</dbReference>
<protein>
    <submittedName>
        <fullName evidence="3">Uncharacterized protein</fullName>
    </submittedName>
</protein>
<evidence type="ECO:0000256" key="1">
    <source>
        <dbReference type="SAM" id="MobiDB-lite"/>
    </source>
</evidence>
<evidence type="ECO:0000313" key="4">
    <source>
        <dbReference type="Proteomes" id="UP000623440"/>
    </source>
</evidence>
<organism evidence="3 4">
    <name type="scientific">Nostoc flagelliforme FACHB-838</name>
    <dbReference type="NCBI Taxonomy" id="2692904"/>
    <lineage>
        <taxon>Bacteria</taxon>
        <taxon>Bacillati</taxon>
        <taxon>Cyanobacteriota</taxon>
        <taxon>Cyanophyceae</taxon>
        <taxon>Nostocales</taxon>
        <taxon>Nostocaceae</taxon>
        <taxon>Nostoc</taxon>
    </lineage>
</organism>
<evidence type="ECO:0000313" key="3">
    <source>
        <dbReference type="EMBL" id="MBD2532377.1"/>
    </source>
</evidence>
<feature type="transmembrane region" description="Helical" evidence="2">
    <location>
        <begin position="29"/>
        <end position="54"/>
    </location>
</feature>
<name>A0ABR8DU32_9NOSO</name>